<organism evidence="2 3">
    <name type="scientific">Candidula unifasciata</name>
    <dbReference type="NCBI Taxonomy" id="100452"/>
    <lineage>
        <taxon>Eukaryota</taxon>
        <taxon>Metazoa</taxon>
        <taxon>Spiralia</taxon>
        <taxon>Lophotrochozoa</taxon>
        <taxon>Mollusca</taxon>
        <taxon>Gastropoda</taxon>
        <taxon>Heterobranchia</taxon>
        <taxon>Euthyneura</taxon>
        <taxon>Panpulmonata</taxon>
        <taxon>Eupulmonata</taxon>
        <taxon>Stylommatophora</taxon>
        <taxon>Helicina</taxon>
        <taxon>Helicoidea</taxon>
        <taxon>Geomitridae</taxon>
        <taxon>Candidula</taxon>
    </lineage>
</organism>
<keyword evidence="1" id="KW-0812">Transmembrane</keyword>
<accession>A0A8S3YWH7</accession>
<comment type="caution">
    <text evidence="2">The sequence shown here is derived from an EMBL/GenBank/DDBJ whole genome shotgun (WGS) entry which is preliminary data.</text>
</comment>
<dbReference type="OrthoDB" id="6157338at2759"/>
<evidence type="ECO:0000313" key="2">
    <source>
        <dbReference type="EMBL" id="CAG5119995.1"/>
    </source>
</evidence>
<sequence length="107" mass="12954">METRTRRLNRRSSPELWIPYVLIGVSCVTFLAVHFWCYHKRNRERYLRKRDETRVKSGLLERRRITTLMLAKYQSDLGEKFTCLCQKTTSLSAFGDSLTCREFFFFW</sequence>
<keyword evidence="1" id="KW-0472">Membrane</keyword>
<keyword evidence="3" id="KW-1185">Reference proteome</keyword>
<protein>
    <submittedName>
        <fullName evidence="2">Uncharacterized protein</fullName>
    </submittedName>
</protein>
<name>A0A8S3YWH7_9EUPU</name>
<proteinExistence type="predicted"/>
<keyword evidence="1" id="KW-1133">Transmembrane helix</keyword>
<reference evidence="2" key="1">
    <citation type="submission" date="2021-04" db="EMBL/GenBank/DDBJ databases">
        <authorList>
            <consortium name="Molecular Ecology Group"/>
        </authorList>
    </citation>
    <scope>NUCLEOTIDE SEQUENCE</scope>
</reference>
<feature type="transmembrane region" description="Helical" evidence="1">
    <location>
        <begin position="17"/>
        <end position="38"/>
    </location>
</feature>
<evidence type="ECO:0000313" key="3">
    <source>
        <dbReference type="Proteomes" id="UP000678393"/>
    </source>
</evidence>
<dbReference type="Proteomes" id="UP000678393">
    <property type="component" value="Unassembled WGS sequence"/>
</dbReference>
<dbReference type="PROSITE" id="PS51257">
    <property type="entry name" value="PROKAR_LIPOPROTEIN"/>
    <property type="match status" value="1"/>
</dbReference>
<gene>
    <name evidence="2" type="ORF">CUNI_LOCUS5553</name>
</gene>
<evidence type="ECO:0000256" key="1">
    <source>
        <dbReference type="SAM" id="Phobius"/>
    </source>
</evidence>
<dbReference type="AlphaFoldDB" id="A0A8S3YWH7"/>
<dbReference type="EMBL" id="CAJHNH020000811">
    <property type="protein sequence ID" value="CAG5119995.1"/>
    <property type="molecule type" value="Genomic_DNA"/>
</dbReference>